<proteinExistence type="predicted"/>
<feature type="chain" id="PRO_5003688764" evidence="1">
    <location>
        <begin position="28"/>
        <end position="798"/>
    </location>
</feature>
<dbReference type="eggNOG" id="ENOG5033QX7">
    <property type="taxonomic scope" value="Bacteria"/>
</dbReference>
<dbReference type="HOGENOM" id="CLU_352225_0_0_9"/>
<protein>
    <submittedName>
        <fullName evidence="2">Uncharacterized protein</fullName>
    </submittedName>
</protein>
<name>I4DAZ0_DESAJ</name>
<reference evidence="2 3" key="1">
    <citation type="journal article" date="2012" name="J. Bacteriol.">
        <title>Complete genome sequences of Desulfosporosinus orientis DSM765T, Desulfosporosinus youngiae DSM17734T, Desulfosporosinus meridiei DSM13257T, and Desulfosporosinus acidiphilus DSM22704T.</title>
        <authorList>
            <person name="Pester M."/>
            <person name="Brambilla E."/>
            <person name="Alazard D."/>
            <person name="Rattei T."/>
            <person name="Weinmaier T."/>
            <person name="Han J."/>
            <person name="Lucas S."/>
            <person name="Lapidus A."/>
            <person name="Cheng J.F."/>
            <person name="Goodwin L."/>
            <person name="Pitluck S."/>
            <person name="Peters L."/>
            <person name="Ovchinnikova G."/>
            <person name="Teshima H."/>
            <person name="Detter J.C."/>
            <person name="Han C.S."/>
            <person name="Tapia R."/>
            <person name="Land M.L."/>
            <person name="Hauser L."/>
            <person name="Kyrpides N.C."/>
            <person name="Ivanova N.N."/>
            <person name="Pagani I."/>
            <person name="Huntmann M."/>
            <person name="Wei C.L."/>
            <person name="Davenport K.W."/>
            <person name="Daligault H."/>
            <person name="Chain P.S."/>
            <person name="Chen A."/>
            <person name="Mavromatis K."/>
            <person name="Markowitz V."/>
            <person name="Szeto E."/>
            <person name="Mikhailova N."/>
            <person name="Pati A."/>
            <person name="Wagner M."/>
            <person name="Woyke T."/>
            <person name="Ollivier B."/>
            <person name="Klenk H.P."/>
            <person name="Spring S."/>
            <person name="Loy A."/>
        </authorList>
    </citation>
    <scope>NUCLEOTIDE SEQUENCE [LARGE SCALE GENOMIC DNA]</scope>
    <source>
        <strain evidence="3">DSM 22704 / JCM 16185 / SJ4</strain>
    </source>
</reference>
<evidence type="ECO:0000313" key="2">
    <source>
        <dbReference type="EMBL" id="AFM42964.1"/>
    </source>
</evidence>
<keyword evidence="3" id="KW-1185">Reference proteome</keyword>
<feature type="signal peptide" evidence="1">
    <location>
        <begin position="1"/>
        <end position="27"/>
    </location>
</feature>
<dbReference type="STRING" id="646529.Desaci_4101"/>
<dbReference type="OrthoDB" id="1802786at2"/>
<dbReference type="KEGG" id="dai:Desaci_4101"/>
<sequence>MLNRKWFRLISFLTLLFLFIASSNVRAADNYTHDADISRDNTVNDSSFNGLIYNSNPYYVEISKWNGYQQYSYTTPVVVGNKLYQYTYDDSDYGHLWEVDLTKPVTTGQYAWTPGNGITLNAKIVQNFYAPPSGPNGEVNSGAGVSGPTITNGYLAIAVGEYLYWWPIDHPDQMQSSPIRGNSGNAIQQIAASPLITPALTASGTDLTSGQTVTWQTPFAVVGSWSGGVISQPLYSPANVLAIPNYYKTTDDSSNATNDIVTSSPAWNLHTTAVGTQGAAVFGVDAAESGKNRLILMDPMTGNYKTCYSSSGSPIFYGPIDSSPAVASDGRIYVPDQGAAIYQLSANGDLLADDISAMDQSNPCITNLALDGENIIWVGNGHSTLNATTVDLIGQGDTQISSFSGLDSPAVVRNGSTDTIFIASTGTAGLLVTSPMSCDNLPVAFQQADNQQTWKRTWQTLGAVSAPYTSVAADVGTDPSGTDLHYLAAWTNYGLDTQGCIELWAPASYSVTASATPSIVDEGNPVTIVATPYPTSVTKSMTAHITDGKSTPVDITLSQNPNDTWSGMVVAPNNTTGQQTTYTVTVTATNNGGETAQATTSFSVNPGPWNPQGTIPATLQIDAYGLQNLTDKLPDGTAKYGDYLVATLKVNPPAPPSGYLNATITGVAITKASITHKDGVPNVGGSGNDPLLKITQSTTNMTPQGSTATCQFRESWAGYPPPIPDDGTVIMESDDLYAQFNVHVTYEYQVPIPTKAGVIFIWQTGSYDASGTASYTLNITGTEYYTYTTSVVQFGDSE</sequence>
<dbReference type="EMBL" id="CP003639">
    <property type="protein sequence ID" value="AFM42964.1"/>
    <property type="molecule type" value="Genomic_DNA"/>
</dbReference>
<dbReference type="AlphaFoldDB" id="I4DAZ0"/>
<dbReference type="Proteomes" id="UP000002892">
    <property type="component" value="Chromosome"/>
</dbReference>
<keyword evidence="1" id="KW-0732">Signal</keyword>
<organism evidence="2 3">
    <name type="scientific">Desulfosporosinus acidiphilus (strain DSM 22704 / JCM 16185 / SJ4)</name>
    <dbReference type="NCBI Taxonomy" id="646529"/>
    <lineage>
        <taxon>Bacteria</taxon>
        <taxon>Bacillati</taxon>
        <taxon>Bacillota</taxon>
        <taxon>Clostridia</taxon>
        <taxon>Eubacteriales</taxon>
        <taxon>Desulfitobacteriaceae</taxon>
        <taxon>Desulfosporosinus</taxon>
    </lineage>
</organism>
<accession>I4DAZ0</accession>
<gene>
    <name evidence="2" type="ordered locus">Desaci_4101</name>
</gene>
<evidence type="ECO:0000256" key="1">
    <source>
        <dbReference type="SAM" id="SignalP"/>
    </source>
</evidence>
<evidence type="ECO:0000313" key="3">
    <source>
        <dbReference type="Proteomes" id="UP000002892"/>
    </source>
</evidence>
<dbReference type="RefSeq" id="WP_014828950.1">
    <property type="nucleotide sequence ID" value="NC_018068.1"/>
</dbReference>